<protein>
    <recommendedName>
        <fullName evidence="4">FLYWCH-type domain-containing protein</fullName>
    </recommendedName>
</protein>
<dbReference type="Gene3D" id="2.20.25.240">
    <property type="match status" value="3"/>
</dbReference>
<accession>A0A9N9XJM6</accession>
<feature type="domain" description="FLYWCH-type" evidence="4">
    <location>
        <begin position="72"/>
        <end position="125"/>
    </location>
</feature>
<proteinExistence type="predicted"/>
<gene>
    <name evidence="5" type="ORF">PHYEVI_LOCUS2886</name>
</gene>
<reference evidence="5" key="1">
    <citation type="submission" date="2022-01" db="EMBL/GenBank/DDBJ databases">
        <authorList>
            <person name="King R."/>
        </authorList>
    </citation>
    <scope>NUCLEOTIDE SEQUENCE</scope>
</reference>
<dbReference type="Pfam" id="PF04500">
    <property type="entry name" value="FLYWCH"/>
    <property type="match status" value="2"/>
</dbReference>
<evidence type="ECO:0000313" key="6">
    <source>
        <dbReference type="Proteomes" id="UP001153712"/>
    </source>
</evidence>
<keyword evidence="1" id="KW-0479">Metal-binding</keyword>
<evidence type="ECO:0000313" key="5">
    <source>
        <dbReference type="EMBL" id="CAG9856464.1"/>
    </source>
</evidence>
<dbReference type="Proteomes" id="UP001153712">
    <property type="component" value="Chromosome 12"/>
</dbReference>
<keyword evidence="3" id="KW-0862">Zinc</keyword>
<evidence type="ECO:0000256" key="3">
    <source>
        <dbReference type="ARBA" id="ARBA00022833"/>
    </source>
</evidence>
<dbReference type="OrthoDB" id="6679857at2759"/>
<feature type="domain" description="FLYWCH-type" evidence="4">
    <location>
        <begin position="156"/>
        <end position="208"/>
    </location>
</feature>
<sequence length="233" mass="27381">MIIHNQVYYFDKKEGNLSTWKCFRPNCNADCQTKDGRLMTRTGLHDHQCPKKWITSKRRSLKLAKVFIYFRNKSARIILNGFVYGLNRRYQEKSFWLCSHYAKTHCKARVITFSNKAVLKNTHNHRMDSLPSLTGLNYKTIEIVRENTIYFDVGNKNPKIIVDNYDFNMATKMPTKTKWLCSGYYKTKCKARATTSGRMVQITGLHNHAPRIDKKKYTNMLSQTVTIIREYAQ</sequence>
<evidence type="ECO:0000256" key="1">
    <source>
        <dbReference type="ARBA" id="ARBA00022723"/>
    </source>
</evidence>
<dbReference type="GO" id="GO:0008270">
    <property type="term" value="F:zinc ion binding"/>
    <property type="evidence" value="ECO:0007669"/>
    <property type="project" value="UniProtKB-KW"/>
</dbReference>
<evidence type="ECO:0000259" key="4">
    <source>
        <dbReference type="Pfam" id="PF04500"/>
    </source>
</evidence>
<keyword evidence="6" id="KW-1185">Reference proteome</keyword>
<dbReference type="InterPro" id="IPR007588">
    <property type="entry name" value="Znf_FLYWCH"/>
</dbReference>
<keyword evidence="2" id="KW-0863">Zinc-finger</keyword>
<evidence type="ECO:0000256" key="2">
    <source>
        <dbReference type="ARBA" id="ARBA00022771"/>
    </source>
</evidence>
<organism evidence="5 6">
    <name type="scientific">Phyllotreta striolata</name>
    <name type="common">Striped flea beetle</name>
    <name type="synonym">Crioceris striolata</name>
    <dbReference type="NCBI Taxonomy" id="444603"/>
    <lineage>
        <taxon>Eukaryota</taxon>
        <taxon>Metazoa</taxon>
        <taxon>Ecdysozoa</taxon>
        <taxon>Arthropoda</taxon>
        <taxon>Hexapoda</taxon>
        <taxon>Insecta</taxon>
        <taxon>Pterygota</taxon>
        <taxon>Neoptera</taxon>
        <taxon>Endopterygota</taxon>
        <taxon>Coleoptera</taxon>
        <taxon>Polyphaga</taxon>
        <taxon>Cucujiformia</taxon>
        <taxon>Chrysomeloidea</taxon>
        <taxon>Chrysomelidae</taxon>
        <taxon>Galerucinae</taxon>
        <taxon>Alticini</taxon>
        <taxon>Phyllotreta</taxon>
    </lineage>
</organism>
<dbReference type="AlphaFoldDB" id="A0A9N9XJM6"/>
<name>A0A9N9XJM6_PHYSR</name>
<dbReference type="EMBL" id="OU900105">
    <property type="protein sequence ID" value="CAG9856464.1"/>
    <property type="molecule type" value="Genomic_DNA"/>
</dbReference>